<evidence type="ECO:0000256" key="14">
    <source>
        <dbReference type="ARBA" id="ARBA00023204"/>
    </source>
</evidence>
<dbReference type="SUPFAM" id="SSF48150">
    <property type="entry name" value="DNA-glycosylase"/>
    <property type="match status" value="1"/>
</dbReference>
<dbReference type="FunFam" id="3.90.79.10:FF:000026">
    <property type="entry name" value="Adenine DNA glycosylase"/>
    <property type="match status" value="1"/>
</dbReference>
<dbReference type="InterPro" id="IPR023170">
    <property type="entry name" value="HhH_base_excis_C"/>
</dbReference>
<comment type="similarity">
    <text evidence="4 18">Belongs to the Nth/MutY family.</text>
</comment>
<evidence type="ECO:0000256" key="17">
    <source>
        <dbReference type="ARBA" id="ARBA00058024"/>
    </source>
</evidence>
<reference evidence="21 22" key="1">
    <citation type="journal article" date="2007" name="Science">
        <title>Sea anemone genome reveals ancestral eumetazoan gene repertoire and genomic organization.</title>
        <authorList>
            <person name="Putnam N.H."/>
            <person name="Srivastava M."/>
            <person name="Hellsten U."/>
            <person name="Dirks B."/>
            <person name="Chapman J."/>
            <person name="Salamov A."/>
            <person name="Terry A."/>
            <person name="Shapiro H."/>
            <person name="Lindquist E."/>
            <person name="Kapitonov V.V."/>
            <person name="Jurka J."/>
            <person name="Genikhovich G."/>
            <person name="Grigoriev I.V."/>
            <person name="Lucas S.M."/>
            <person name="Steele R.E."/>
            <person name="Finnerty J.R."/>
            <person name="Technau U."/>
            <person name="Martindale M.Q."/>
            <person name="Rokhsar D.S."/>
        </authorList>
    </citation>
    <scope>NUCLEOTIDE SEQUENCE [LARGE SCALE GENOMIC DNA]</scope>
    <source>
        <strain evidence="22">CH2 X CH6</strain>
    </source>
</reference>
<dbReference type="KEGG" id="nve:5520959"/>
<feature type="domain" description="HhH-GPD" evidence="20">
    <location>
        <begin position="73"/>
        <end position="225"/>
    </location>
</feature>
<keyword evidence="15" id="KW-0539">Nucleus</keyword>
<dbReference type="OrthoDB" id="10248838at2759"/>
<name>A7RIG3_NEMVE</name>
<evidence type="ECO:0000256" key="6">
    <source>
        <dbReference type="ARBA" id="ARBA00022023"/>
    </source>
</evidence>
<keyword evidence="8" id="KW-0479">Metal-binding</keyword>
<dbReference type="InterPro" id="IPR029119">
    <property type="entry name" value="MutY_C"/>
</dbReference>
<evidence type="ECO:0000313" key="22">
    <source>
        <dbReference type="Proteomes" id="UP000001593"/>
    </source>
</evidence>
<evidence type="ECO:0000259" key="20">
    <source>
        <dbReference type="SMART" id="SM00478"/>
    </source>
</evidence>
<dbReference type="SMART" id="SM00478">
    <property type="entry name" value="ENDO3c"/>
    <property type="match status" value="1"/>
</dbReference>
<dbReference type="FunFam" id="1.10.340.30:FF:000002">
    <property type="entry name" value="Adenine DNA glycosylase"/>
    <property type="match status" value="1"/>
</dbReference>
<dbReference type="Gene3D" id="1.10.1670.10">
    <property type="entry name" value="Helix-hairpin-Helix base-excision DNA repair enzymes (C-terminal)"/>
    <property type="match status" value="1"/>
</dbReference>
<dbReference type="GO" id="GO:0005739">
    <property type="term" value="C:mitochondrion"/>
    <property type="evidence" value="ECO:0007669"/>
    <property type="project" value="UniProtKB-SubCell"/>
</dbReference>
<sequence>MPKTSKKAPSKAAKSAHQPINHSHEFTEDDIQLIRENLLRWYDINKRSLPWRAYATEQDANIRAYAVWVSEIMLQQTQVATVVDYYNRWMKNWPSLEALARASLEEVNECWSGLGYYSRARRLHEAAIKVVNELDGKIPTNAAKLQKELPGVGLYTAGAIASIAFGEATGVVDGNVIRVLSRLRRIGADMTSNTTMDHFWSLAHRLVPNDRPGDFNQAMMEFGATLCTPKTPQCSKCVLRSSCQAHSQVEDFKDKFTKRITGERISACDQDIEDCSLCLPPSEPWNPEIGVCNYPMKPKKKEAREEVFTVLIVQEECNEDDSGNFLLVQRPESGLLAGLWEFPNLEKEKINEDDVSALAKEYGLENVKKRNNVGELIHKFSHRHHKYVVELFSCKKVNTTETNASGQPMKWVNPEELDSSAISTAMKKVFKLYQSSQAKDMNGKASKKRKRIEADGTYKQMCMESFFKVK</sequence>
<keyword evidence="9 18" id="KW-0227">DNA damage</keyword>
<evidence type="ECO:0000256" key="4">
    <source>
        <dbReference type="ARBA" id="ARBA00008343"/>
    </source>
</evidence>
<evidence type="ECO:0000256" key="16">
    <source>
        <dbReference type="ARBA" id="ARBA00023295"/>
    </source>
</evidence>
<feature type="region of interest" description="Disordered" evidence="19">
    <location>
        <begin position="1"/>
        <end position="21"/>
    </location>
</feature>
<dbReference type="GO" id="GO:0006298">
    <property type="term" value="P:mismatch repair"/>
    <property type="evidence" value="ECO:0000318"/>
    <property type="project" value="GO_Central"/>
</dbReference>
<gene>
    <name evidence="21" type="ORF">NEMVEDRAFT_v1g159109</name>
</gene>
<dbReference type="PANTHER" id="PTHR42944">
    <property type="entry name" value="ADENINE DNA GLYCOSYLASE"/>
    <property type="match status" value="1"/>
</dbReference>
<dbReference type="Proteomes" id="UP000001593">
    <property type="component" value="Unassembled WGS sequence"/>
</dbReference>
<dbReference type="GO" id="GO:0035485">
    <property type="term" value="F:adenine/guanine mispair binding"/>
    <property type="evidence" value="ECO:0000318"/>
    <property type="project" value="GO_Central"/>
</dbReference>
<comment type="function">
    <text evidence="18">Adenine glycosylase active on G-A mispairs.</text>
</comment>
<dbReference type="InterPro" id="IPR011257">
    <property type="entry name" value="DNA_glycosylase"/>
</dbReference>
<dbReference type="STRING" id="45351.A7RIG3"/>
<evidence type="ECO:0000256" key="7">
    <source>
        <dbReference type="ARBA" id="ARBA00022485"/>
    </source>
</evidence>
<dbReference type="InterPro" id="IPR004036">
    <property type="entry name" value="Endonuclease-III-like_CS2"/>
</dbReference>
<evidence type="ECO:0000256" key="5">
    <source>
        <dbReference type="ARBA" id="ARBA00012045"/>
    </source>
</evidence>
<accession>A7RIG3</accession>
<keyword evidence="12" id="KW-0411">Iron-sulfur</keyword>
<evidence type="ECO:0000256" key="12">
    <source>
        <dbReference type="ARBA" id="ARBA00023014"/>
    </source>
</evidence>
<keyword evidence="11 18" id="KW-0408">Iron</keyword>
<dbReference type="InterPro" id="IPR003265">
    <property type="entry name" value="HhH-GPD_domain"/>
</dbReference>
<protein>
    <recommendedName>
        <fullName evidence="6 18">Adenine DNA glycosylase</fullName>
        <ecNumber evidence="5 18">3.2.2.31</ecNumber>
    </recommendedName>
</protein>
<evidence type="ECO:0000256" key="3">
    <source>
        <dbReference type="ARBA" id="ARBA00004173"/>
    </source>
</evidence>
<comment type="cofactor">
    <cofactor evidence="18">
        <name>[4Fe-4S] cluster</name>
        <dbReference type="ChEBI" id="CHEBI:49883"/>
    </cofactor>
    <text evidence="18">Binds 1 [4Fe-4S] cluster.</text>
</comment>
<dbReference type="eggNOG" id="KOG2457">
    <property type="taxonomic scope" value="Eukaryota"/>
</dbReference>
<dbReference type="EMBL" id="DS469512">
    <property type="protein sequence ID" value="EDO48701.1"/>
    <property type="molecule type" value="Genomic_DNA"/>
</dbReference>
<organism evidence="21 22">
    <name type="scientific">Nematostella vectensis</name>
    <name type="common">Starlet sea anemone</name>
    <dbReference type="NCBI Taxonomy" id="45351"/>
    <lineage>
        <taxon>Eukaryota</taxon>
        <taxon>Metazoa</taxon>
        <taxon>Cnidaria</taxon>
        <taxon>Anthozoa</taxon>
        <taxon>Hexacorallia</taxon>
        <taxon>Actiniaria</taxon>
        <taxon>Edwardsiidae</taxon>
        <taxon>Nematostella</taxon>
    </lineage>
</organism>
<evidence type="ECO:0000256" key="15">
    <source>
        <dbReference type="ARBA" id="ARBA00023242"/>
    </source>
</evidence>
<dbReference type="Pfam" id="PF14815">
    <property type="entry name" value="NUDIX_4"/>
    <property type="match status" value="1"/>
</dbReference>
<dbReference type="GO" id="GO:0006284">
    <property type="term" value="P:base-excision repair"/>
    <property type="evidence" value="ECO:0000318"/>
    <property type="project" value="GO_Central"/>
</dbReference>
<dbReference type="AlphaFoldDB" id="A7RIG3"/>
<keyword evidence="7" id="KW-0004">4Fe-4S</keyword>
<dbReference type="CDD" id="cd03431">
    <property type="entry name" value="NUDIX_DNA_Glycosylase_C-MutY"/>
    <property type="match status" value="1"/>
</dbReference>
<evidence type="ECO:0000256" key="2">
    <source>
        <dbReference type="ARBA" id="ARBA00004123"/>
    </source>
</evidence>
<dbReference type="Pfam" id="PF00730">
    <property type="entry name" value="HhH-GPD"/>
    <property type="match status" value="1"/>
</dbReference>
<evidence type="ECO:0000256" key="13">
    <source>
        <dbReference type="ARBA" id="ARBA00023128"/>
    </source>
</evidence>
<dbReference type="GO" id="GO:0034039">
    <property type="term" value="F:8-oxo-7,8-dihydroguanine DNA N-glycosylase activity"/>
    <property type="evidence" value="ECO:0000318"/>
    <property type="project" value="GO_Central"/>
</dbReference>
<comment type="function">
    <text evidence="17">Involved in oxidative DNA damage repair. Initiates repair of A*oxoG to C*G by removing the inappropriately paired adenine base from the DNA backbone. Possesses both adenine and 2-OH-A DNA glycosylase activities.</text>
</comment>
<proteinExistence type="inferred from homology"/>
<keyword evidence="22" id="KW-1185">Reference proteome</keyword>
<evidence type="ECO:0000256" key="9">
    <source>
        <dbReference type="ARBA" id="ARBA00022763"/>
    </source>
</evidence>
<keyword evidence="16 18" id="KW-0326">Glycosidase</keyword>
<keyword evidence="13" id="KW-0496">Mitochondrion</keyword>
<evidence type="ECO:0000256" key="1">
    <source>
        <dbReference type="ARBA" id="ARBA00000843"/>
    </source>
</evidence>
<evidence type="ECO:0000313" key="21">
    <source>
        <dbReference type="EMBL" id="EDO48701.1"/>
    </source>
</evidence>
<dbReference type="Gene3D" id="3.90.79.10">
    <property type="entry name" value="Nucleoside Triphosphate Pyrophosphohydrolase"/>
    <property type="match status" value="1"/>
</dbReference>
<dbReference type="PhylomeDB" id="A7RIG3"/>
<keyword evidence="10" id="KW-0378">Hydrolase</keyword>
<evidence type="ECO:0000256" key="19">
    <source>
        <dbReference type="SAM" id="MobiDB-lite"/>
    </source>
</evidence>
<dbReference type="GO" id="GO:0005634">
    <property type="term" value="C:nucleus"/>
    <property type="evidence" value="ECO:0000318"/>
    <property type="project" value="GO_Central"/>
</dbReference>
<comment type="subcellular location">
    <subcellularLocation>
        <location evidence="3">Mitochondrion</location>
    </subcellularLocation>
    <subcellularLocation>
        <location evidence="2">Nucleus</location>
    </subcellularLocation>
</comment>
<keyword evidence="14" id="KW-0234">DNA repair</keyword>
<dbReference type="OMA" id="CRPGDFN"/>
<dbReference type="GO" id="GO:0046872">
    <property type="term" value="F:metal ion binding"/>
    <property type="evidence" value="ECO:0007669"/>
    <property type="project" value="UniProtKB-UniRule"/>
</dbReference>
<dbReference type="HOGENOM" id="CLU_012862_0_0_1"/>
<dbReference type="SUPFAM" id="SSF55811">
    <property type="entry name" value="Nudix"/>
    <property type="match status" value="1"/>
</dbReference>
<dbReference type="GO" id="GO:0032357">
    <property type="term" value="F:oxidized purine DNA binding"/>
    <property type="evidence" value="ECO:0000318"/>
    <property type="project" value="GO_Central"/>
</dbReference>
<dbReference type="InterPro" id="IPR044298">
    <property type="entry name" value="MIG/MutY"/>
</dbReference>
<dbReference type="InParanoid" id="A7RIG3"/>
<dbReference type="PANTHER" id="PTHR42944:SF1">
    <property type="entry name" value="ADENINE DNA GLYCOSYLASE"/>
    <property type="match status" value="1"/>
</dbReference>
<evidence type="ECO:0000256" key="10">
    <source>
        <dbReference type="ARBA" id="ARBA00022801"/>
    </source>
</evidence>
<dbReference type="InterPro" id="IPR015797">
    <property type="entry name" value="NUDIX_hydrolase-like_dom_sf"/>
</dbReference>
<dbReference type="Gene3D" id="1.10.340.30">
    <property type="entry name" value="Hypothetical protein, domain 2"/>
    <property type="match status" value="1"/>
</dbReference>
<dbReference type="CDD" id="cd00056">
    <property type="entry name" value="ENDO3c"/>
    <property type="match status" value="1"/>
</dbReference>
<dbReference type="PROSITE" id="PS01155">
    <property type="entry name" value="ENDONUCLEASE_III_2"/>
    <property type="match status" value="1"/>
</dbReference>
<dbReference type="FunFam" id="1.10.1670.10:FF:000002">
    <property type="entry name" value="Adenine DNA glycosylase"/>
    <property type="match status" value="1"/>
</dbReference>
<dbReference type="EC" id="3.2.2.31" evidence="5 18"/>
<dbReference type="GO" id="GO:0000701">
    <property type="term" value="F:purine-specific mismatch base pair DNA N-glycosylase activity"/>
    <property type="evidence" value="ECO:0000318"/>
    <property type="project" value="GO_Central"/>
</dbReference>
<comment type="catalytic activity">
    <reaction evidence="1 18">
        <text>Hydrolyzes free adenine bases from 7,8-dihydro-8-oxoguanine:adenine mismatched double-stranded DNA, leaving an apurinic site.</text>
        <dbReference type="EC" id="3.2.2.31"/>
    </reaction>
</comment>
<evidence type="ECO:0000256" key="11">
    <source>
        <dbReference type="ARBA" id="ARBA00023004"/>
    </source>
</evidence>
<evidence type="ECO:0000256" key="8">
    <source>
        <dbReference type="ARBA" id="ARBA00022723"/>
    </source>
</evidence>
<dbReference type="GO" id="GO:0051539">
    <property type="term" value="F:4 iron, 4 sulfur cluster binding"/>
    <property type="evidence" value="ECO:0007669"/>
    <property type="project" value="UniProtKB-UniRule"/>
</dbReference>
<evidence type="ECO:0000256" key="18">
    <source>
        <dbReference type="RuleBase" id="RU365096"/>
    </source>
</evidence>